<sequence>MEPEKLFDSMILLFVAHWVPKSIKSIIELKIAQQLEDGPKTTDQIAQAVQCDSAYLYRLMRALSSVGVFRQDEMDQKLFHQTILSACLAGEGNDNQENWINFFKFVHEPFLAECWDMISESVIMGKSAFNVKHGYPDGIWDIVKTKPEVFKVFHHGMTTMTHHFTRKILQDLDFNQFNCVVDLGGSEGYLVQKILEKNPYVKTGICLDLENVIIGNGKLDRSTIPSHVMDRYKEQAGSVFGSIPKADCYTMKSVLHGYNDDEVSTILLNLSSQMPIGSKLLIIEPIIGTKNQLNFPVWLDLLMALITNGKERSETDWKNLIQNVSGFSIESISNDPLSTLGVITIVKQ</sequence>
<dbReference type="PROSITE" id="PS51683">
    <property type="entry name" value="SAM_OMT_II"/>
    <property type="match status" value="1"/>
</dbReference>
<proteinExistence type="predicted"/>
<dbReference type="SUPFAM" id="SSF53335">
    <property type="entry name" value="S-adenosyl-L-methionine-dependent methyltransferases"/>
    <property type="match status" value="1"/>
</dbReference>
<dbReference type="InterPro" id="IPR036390">
    <property type="entry name" value="WH_DNA-bd_sf"/>
</dbReference>
<dbReference type="Proteomes" id="UP000007797">
    <property type="component" value="Unassembled WGS sequence"/>
</dbReference>
<evidence type="ECO:0000256" key="1">
    <source>
        <dbReference type="ARBA" id="ARBA00022603"/>
    </source>
</evidence>
<keyword evidence="3" id="KW-0949">S-adenosyl-L-methionine</keyword>
<dbReference type="AlphaFoldDB" id="F4PM89"/>
<dbReference type="InterPro" id="IPR036388">
    <property type="entry name" value="WH-like_DNA-bd_sf"/>
</dbReference>
<evidence type="ECO:0000259" key="5">
    <source>
        <dbReference type="Pfam" id="PF00891"/>
    </source>
</evidence>
<dbReference type="RefSeq" id="XP_004361440.1">
    <property type="nucleotide sequence ID" value="XM_004361383.1"/>
</dbReference>
<dbReference type="KEGG" id="dfa:DFA_05723"/>
<dbReference type="EMBL" id="GL883008">
    <property type="protein sequence ID" value="EGG23589.1"/>
    <property type="molecule type" value="Genomic_DNA"/>
</dbReference>
<dbReference type="PIRSF" id="PIRSF005739">
    <property type="entry name" value="O-mtase"/>
    <property type="match status" value="1"/>
</dbReference>
<evidence type="ECO:0000256" key="4">
    <source>
        <dbReference type="PIRSR" id="PIRSR005739-1"/>
    </source>
</evidence>
<dbReference type="SUPFAM" id="SSF46785">
    <property type="entry name" value="Winged helix' DNA-binding domain"/>
    <property type="match status" value="1"/>
</dbReference>
<feature type="domain" description="O-methyltransferase C-terminal" evidence="5">
    <location>
        <begin position="115"/>
        <end position="327"/>
    </location>
</feature>
<name>F4PM89_CACFS</name>
<evidence type="ECO:0000313" key="7">
    <source>
        <dbReference type="EMBL" id="EGG23589.1"/>
    </source>
</evidence>
<dbReference type="GO" id="GO:0008171">
    <property type="term" value="F:O-methyltransferase activity"/>
    <property type="evidence" value="ECO:0007669"/>
    <property type="project" value="InterPro"/>
</dbReference>
<feature type="active site" description="Proton acceptor" evidence="4">
    <location>
        <position position="256"/>
    </location>
</feature>
<dbReference type="InterPro" id="IPR012967">
    <property type="entry name" value="COMT_dimerisation"/>
</dbReference>
<dbReference type="InterPro" id="IPR029063">
    <property type="entry name" value="SAM-dependent_MTases_sf"/>
</dbReference>
<dbReference type="Pfam" id="PF00891">
    <property type="entry name" value="Methyltransf_2"/>
    <property type="match status" value="1"/>
</dbReference>
<dbReference type="OMA" id="METANGM"/>
<keyword evidence="8" id="KW-1185">Reference proteome</keyword>
<dbReference type="InterPro" id="IPR016461">
    <property type="entry name" value="COMT-like"/>
</dbReference>
<reference evidence="8" key="1">
    <citation type="journal article" date="2011" name="Genome Res.">
        <title>Phylogeny-wide analysis of social amoeba genomes highlights ancient origins for complex intercellular communication.</title>
        <authorList>
            <person name="Heidel A.J."/>
            <person name="Lawal H.M."/>
            <person name="Felder M."/>
            <person name="Schilde C."/>
            <person name="Helps N.R."/>
            <person name="Tunggal B."/>
            <person name="Rivero F."/>
            <person name="John U."/>
            <person name="Schleicher M."/>
            <person name="Eichinger L."/>
            <person name="Platzer M."/>
            <person name="Noegel A.A."/>
            <person name="Schaap P."/>
            <person name="Gloeckner G."/>
        </authorList>
    </citation>
    <scope>NUCLEOTIDE SEQUENCE [LARGE SCALE GENOMIC DNA]</scope>
    <source>
        <strain evidence="8">SH3</strain>
    </source>
</reference>
<dbReference type="Gene3D" id="1.10.10.10">
    <property type="entry name" value="Winged helix-like DNA-binding domain superfamily/Winged helix DNA-binding domain"/>
    <property type="match status" value="1"/>
</dbReference>
<dbReference type="PANTHER" id="PTHR11746">
    <property type="entry name" value="O-METHYLTRANSFERASE"/>
    <property type="match status" value="1"/>
</dbReference>
<dbReference type="OrthoDB" id="16076at2759"/>
<dbReference type="InterPro" id="IPR001077">
    <property type="entry name" value="COMT_C"/>
</dbReference>
<evidence type="ECO:0000256" key="2">
    <source>
        <dbReference type="ARBA" id="ARBA00022679"/>
    </source>
</evidence>
<organism evidence="7 8">
    <name type="scientific">Cavenderia fasciculata</name>
    <name type="common">Slime mold</name>
    <name type="synonym">Dictyostelium fasciculatum</name>
    <dbReference type="NCBI Taxonomy" id="261658"/>
    <lineage>
        <taxon>Eukaryota</taxon>
        <taxon>Amoebozoa</taxon>
        <taxon>Evosea</taxon>
        <taxon>Eumycetozoa</taxon>
        <taxon>Dictyostelia</taxon>
        <taxon>Acytosteliales</taxon>
        <taxon>Cavenderiaceae</taxon>
        <taxon>Cavenderia</taxon>
    </lineage>
</organism>
<evidence type="ECO:0000256" key="3">
    <source>
        <dbReference type="ARBA" id="ARBA00022691"/>
    </source>
</evidence>
<dbReference type="GO" id="GO:0046983">
    <property type="term" value="F:protein dimerization activity"/>
    <property type="evidence" value="ECO:0007669"/>
    <property type="project" value="InterPro"/>
</dbReference>
<dbReference type="Pfam" id="PF08100">
    <property type="entry name" value="Dimerisation"/>
    <property type="match status" value="1"/>
</dbReference>
<feature type="domain" description="O-methyltransferase dimerisation" evidence="6">
    <location>
        <begin position="14"/>
        <end position="89"/>
    </location>
</feature>
<evidence type="ECO:0000259" key="6">
    <source>
        <dbReference type="Pfam" id="PF08100"/>
    </source>
</evidence>
<keyword evidence="2" id="KW-0808">Transferase</keyword>
<gene>
    <name evidence="7" type="ORF">DFA_05723</name>
</gene>
<evidence type="ECO:0000313" key="8">
    <source>
        <dbReference type="Proteomes" id="UP000007797"/>
    </source>
</evidence>
<dbReference type="GeneID" id="14875666"/>
<dbReference type="Gene3D" id="3.40.50.150">
    <property type="entry name" value="Vaccinia Virus protein VP39"/>
    <property type="match status" value="1"/>
</dbReference>
<keyword evidence="1" id="KW-0489">Methyltransferase</keyword>
<dbReference type="GO" id="GO:0032259">
    <property type="term" value="P:methylation"/>
    <property type="evidence" value="ECO:0007669"/>
    <property type="project" value="UniProtKB-KW"/>
</dbReference>
<accession>F4PM89</accession>
<evidence type="ECO:0008006" key="9">
    <source>
        <dbReference type="Google" id="ProtNLM"/>
    </source>
</evidence>
<protein>
    <recommendedName>
        <fullName evidence="9">O-methyltransferase domain-containing protein</fullName>
    </recommendedName>
</protein>